<gene>
    <name evidence="10" type="ORF">QH73_0013965</name>
</gene>
<dbReference type="Proteomes" id="UP000031532">
    <property type="component" value="Unassembled WGS sequence"/>
</dbReference>
<reference evidence="10 11" key="1">
    <citation type="journal article" date="2015" name="Genome Announc.">
        <title>Draft Genome Sequence of the Terrestrial Cyanobacterium Scytonema millei VB511283, Isolated from Eastern India.</title>
        <authorList>
            <person name="Sen D."/>
            <person name="Chandrababunaidu M.M."/>
            <person name="Singh D."/>
            <person name="Sanghi N."/>
            <person name="Ghorai A."/>
            <person name="Mishra G.P."/>
            <person name="Madduluri M."/>
            <person name="Adhikary S.P."/>
            <person name="Tripathy S."/>
        </authorList>
    </citation>
    <scope>NUCLEOTIDE SEQUENCE [LARGE SCALE GENOMIC DNA]</scope>
    <source>
        <strain evidence="10 11">VB511283</strain>
    </source>
</reference>
<comment type="similarity">
    <text evidence="6">Belongs to the ABC-4 integral membrane protein family.</text>
</comment>
<feature type="domain" description="ABC3 transporter permease C-terminal" evidence="8">
    <location>
        <begin position="273"/>
        <end position="386"/>
    </location>
</feature>
<evidence type="ECO:0000313" key="10">
    <source>
        <dbReference type="EMBL" id="NHC35747.1"/>
    </source>
</evidence>
<evidence type="ECO:0000256" key="4">
    <source>
        <dbReference type="ARBA" id="ARBA00022989"/>
    </source>
</evidence>
<dbReference type="PANTHER" id="PTHR30572:SF4">
    <property type="entry name" value="ABC TRANSPORTER PERMEASE YTRF"/>
    <property type="match status" value="1"/>
</dbReference>
<evidence type="ECO:0000256" key="7">
    <source>
        <dbReference type="SAM" id="Phobius"/>
    </source>
</evidence>
<evidence type="ECO:0000259" key="9">
    <source>
        <dbReference type="Pfam" id="PF12704"/>
    </source>
</evidence>
<name>A0A9X5I5R6_9CYAN</name>
<keyword evidence="11" id="KW-1185">Reference proteome</keyword>
<feature type="transmembrane region" description="Helical" evidence="7">
    <location>
        <begin position="25"/>
        <end position="44"/>
    </location>
</feature>
<dbReference type="Pfam" id="PF12704">
    <property type="entry name" value="MacB_PCD"/>
    <property type="match status" value="1"/>
</dbReference>
<evidence type="ECO:0000313" key="11">
    <source>
        <dbReference type="Proteomes" id="UP000031532"/>
    </source>
</evidence>
<evidence type="ECO:0000256" key="2">
    <source>
        <dbReference type="ARBA" id="ARBA00022475"/>
    </source>
</evidence>
<accession>A0A9X5I5R6</accession>
<protein>
    <submittedName>
        <fullName evidence="10">FtsX-like permease family protein</fullName>
    </submittedName>
</protein>
<evidence type="ECO:0000256" key="1">
    <source>
        <dbReference type="ARBA" id="ARBA00004651"/>
    </source>
</evidence>
<keyword evidence="2" id="KW-1003">Cell membrane</keyword>
<feature type="transmembrane region" description="Helical" evidence="7">
    <location>
        <begin position="314"/>
        <end position="338"/>
    </location>
</feature>
<dbReference type="OrthoDB" id="9770099at2"/>
<feature type="domain" description="MacB-like periplasmic core" evidence="9">
    <location>
        <begin position="23"/>
        <end position="222"/>
    </location>
</feature>
<keyword evidence="5 7" id="KW-0472">Membrane</keyword>
<dbReference type="PANTHER" id="PTHR30572">
    <property type="entry name" value="MEMBRANE COMPONENT OF TRANSPORTER-RELATED"/>
    <property type="match status" value="1"/>
</dbReference>
<dbReference type="GO" id="GO:0022857">
    <property type="term" value="F:transmembrane transporter activity"/>
    <property type="evidence" value="ECO:0007669"/>
    <property type="project" value="TreeGrafter"/>
</dbReference>
<organism evidence="10 11">
    <name type="scientific">Scytonema millei VB511283</name>
    <dbReference type="NCBI Taxonomy" id="1245923"/>
    <lineage>
        <taxon>Bacteria</taxon>
        <taxon>Bacillati</taxon>
        <taxon>Cyanobacteriota</taxon>
        <taxon>Cyanophyceae</taxon>
        <taxon>Nostocales</taxon>
        <taxon>Scytonemataceae</taxon>
        <taxon>Scytonema</taxon>
    </lineage>
</organism>
<dbReference type="AlphaFoldDB" id="A0A9X5I5R6"/>
<dbReference type="GO" id="GO:0005886">
    <property type="term" value="C:plasma membrane"/>
    <property type="evidence" value="ECO:0007669"/>
    <property type="project" value="UniProtKB-SubCell"/>
</dbReference>
<comment type="subcellular location">
    <subcellularLocation>
        <location evidence="1">Cell membrane</location>
        <topology evidence="1">Multi-pass membrane protein</topology>
    </subcellularLocation>
</comment>
<dbReference type="RefSeq" id="WP_039713306.1">
    <property type="nucleotide sequence ID" value="NZ_JTJC03000003.1"/>
</dbReference>
<sequence length="393" mass="42909">MGISPFDSLNLAYHSLRSHPLRSTLFMLGVFMGVAAVSATLQAGSISRAVIARQLAERGAPQITVYPQWEPDRIVLQLRLEDLEFLRQRLTGVQATSAFNWAGQMPTVFQDKAYLPSVSLVTQDYLLTSGKNLVRGRFFTTSDFAKYRPVAVIDEFLVKELFGDRNPVGEQIVVGRRPYIVVGVLETRPDDDSPPEGQILVPMAIYNALRGKQDIGSIQIRPYRLEDLPDLSDRAIEVLEQRYPGFSFWAWNNVDDLIQQQQTLELATRGLMVVGAIALLVGGVGIANITIASVTERTSEIGIRRAVGATQREIALQFVLEAALLSLVSGTVALVVVHVVAVNVADVFDLPYEFEGRIAALALGSALVVGVGAGFPPALRASQLDPVQALRSQ</sequence>
<feature type="transmembrane region" description="Helical" evidence="7">
    <location>
        <begin position="270"/>
        <end position="294"/>
    </location>
</feature>
<dbReference type="InterPro" id="IPR025857">
    <property type="entry name" value="MacB_PCD"/>
</dbReference>
<dbReference type="EMBL" id="JTJC03000003">
    <property type="protein sequence ID" value="NHC35747.1"/>
    <property type="molecule type" value="Genomic_DNA"/>
</dbReference>
<evidence type="ECO:0000256" key="5">
    <source>
        <dbReference type="ARBA" id="ARBA00023136"/>
    </source>
</evidence>
<keyword evidence="3 7" id="KW-0812">Transmembrane</keyword>
<comment type="caution">
    <text evidence="10">The sequence shown here is derived from an EMBL/GenBank/DDBJ whole genome shotgun (WGS) entry which is preliminary data.</text>
</comment>
<feature type="transmembrane region" description="Helical" evidence="7">
    <location>
        <begin position="358"/>
        <end position="379"/>
    </location>
</feature>
<dbReference type="InterPro" id="IPR050250">
    <property type="entry name" value="Macrolide_Exporter_MacB"/>
</dbReference>
<dbReference type="InterPro" id="IPR003838">
    <property type="entry name" value="ABC3_permease_C"/>
</dbReference>
<evidence type="ECO:0000256" key="6">
    <source>
        <dbReference type="ARBA" id="ARBA00038076"/>
    </source>
</evidence>
<keyword evidence="4 7" id="KW-1133">Transmembrane helix</keyword>
<evidence type="ECO:0000259" key="8">
    <source>
        <dbReference type="Pfam" id="PF02687"/>
    </source>
</evidence>
<evidence type="ECO:0000256" key="3">
    <source>
        <dbReference type="ARBA" id="ARBA00022692"/>
    </source>
</evidence>
<dbReference type="Pfam" id="PF02687">
    <property type="entry name" value="FtsX"/>
    <property type="match status" value="1"/>
</dbReference>
<proteinExistence type="inferred from homology"/>